<gene>
    <name evidence="2" type="ORF">GCM10023340_26300</name>
</gene>
<feature type="region of interest" description="Disordered" evidence="1">
    <location>
        <begin position="111"/>
        <end position="133"/>
    </location>
</feature>
<evidence type="ECO:0000313" key="3">
    <source>
        <dbReference type="Proteomes" id="UP001500221"/>
    </source>
</evidence>
<evidence type="ECO:0000313" key="2">
    <source>
        <dbReference type="EMBL" id="GAA5150036.1"/>
    </source>
</evidence>
<keyword evidence="3" id="KW-1185">Reference proteome</keyword>
<evidence type="ECO:0000256" key="1">
    <source>
        <dbReference type="SAM" id="MobiDB-lite"/>
    </source>
</evidence>
<dbReference type="EMBL" id="BAABKG010000003">
    <property type="protein sequence ID" value="GAA5150036.1"/>
    <property type="molecule type" value="Genomic_DNA"/>
</dbReference>
<feature type="compositionally biased region" description="Basic and acidic residues" evidence="1">
    <location>
        <begin position="111"/>
        <end position="121"/>
    </location>
</feature>
<comment type="caution">
    <text evidence="2">The sequence shown here is derived from an EMBL/GenBank/DDBJ whole genome shotgun (WGS) entry which is preliminary data.</text>
</comment>
<name>A0ABP9PPH7_9ACTN</name>
<dbReference type="Proteomes" id="UP001500221">
    <property type="component" value="Unassembled WGS sequence"/>
</dbReference>
<sequence>MRRVVPGEVFRSRTAWGRLSPVTTTRTVSVLVGALAFVASGCSSTVSIIEARGEAGSATVRLVVASCHQDPVAEVEETGTEIRISIKPQRGGNGDECADALTVTLDEPVGDRALVDGDTGGRVRLKPPEPPLD</sequence>
<proteinExistence type="predicted"/>
<reference evidence="3" key="1">
    <citation type="journal article" date="2019" name="Int. J. Syst. Evol. Microbiol.">
        <title>The Global Catalogue of Microorganisms (GCM) 10K type strain sequencing project: providing services to taxonomists for standard genome sequencing and annotation.</title>
        <authorList>
            <consortium name="The Broad Institute Genomics Platform"/>
            <consortium name="The Broad Institute Genome Sequencing Center for Infectious Disease"/>
            <person name="Wu L."/>
            <person name="Ma J."/>
        </authorList>
    </citation>
    <scope>NUCLEOTIDE SEQUENCE [LARGE SCALE GENOMIC DNA]</scope>
    <source>
        <strain evidence="3">JCM 18459</strain>
    </source>
</reference>
<organism evidence="2 3">
    <name type="scientific">Nocardioides marinquilinus</name>
    <dbReference type="NCBI Taxonomy" id="1210400"/>
    <lineage>
        <taxon>Bacteria</taxon>
        <taxon>Bacillati</taxon>
        <taxon>Actinomycetota</taxon>
        <taxon>Actinomycetes</taxon>
        <taxon>Propionibacteriales</taxon>
        <taxon>Nocardioidaceae</taxon>
        <taxon>Nocardioides</taxon>
    </lineage>
</organism>
<accession>A0ABP9PPH7</accession>
<protein>
    <submittedName>
        <fullName evidence="2">Uncharacterized protein</fullName>
    </submittedName>
</protein>